<dbReference type="InterPro" id="IPR003736">
    <property type="entry name" value="PAAI_dom"/>
</dbReference>
<accession>A0A1C6UKG2</accession>
<dbReference type="GO" id="GO:0061522">
    <property type="term" value="F:1,4-dihydroxy-2-naphthoyl-CoA thioesterase activity"/>
    <property type="evidence" value="ECO:0007669"/>
    <property type="project" value="TreeGrafter"/>
</dbReference>
<dbReference type="AlphaFoldDB" id="A0A1C6UKG2"/>
<dbReference type="GO" id="GO:0005829">
    <property type="term" value="C:cytosol"/>
    <property type="evidence" value="ECO:0007669"/>
    <property type="project" value="TreeGrafter"/>
</dbReference>
<dbReference type="PANTHER" id="PTHR43240">
    <property type="entry name" value="1,4-DIHYDROXY-2-NAPHTHOYL-COA THIOESTERASE 1"/>
    <property type="match status" value="1"/>
</dbReference>
<dbReference type="InterPro" id="IPR006683">
    <property type="entry name" value="Thioestr_dom"/>
</dbReference>
<dbReference type="PANTHER" id="PTHR43240:SF5">
    <property type="entry name" value="1,4-DIHYDROXY-2-NAPHTHOYL-COA THIOESTERASE 1"/>
    <property type="match status" value="1"/>
</dbReference>
<dbReference type="OrthoDB" id="9813282at2"/>
<sequence>MSEALTAERLRELMPFAATLGVRFDRLDATEVSAELDWSPALCTVGQVMHGGALVSLADSVGGVCAFLNLPAGAVTTTIEVKCNFFLAVRRGVVRAVARPMHVGRSVIVVATDLHQLSGGDAPAGSGATRVAHAVQSQLVLR</sequence>
<evidence type="ECO:0000313" key="4">
    <source>
        <dbReference type="EMBL" id="SCL54546.1"/>
    </source>
</evidence>
<dbReference type="Pfam" id="PF03061">
    <property type="entry name" value="4HBT"/>
    <property type="match status" value="1"/>
</dbReference>
<reference evidence="4 5" key="1">
    <citation type="submission" date="2016-06" db="EMBL/GenBank/DDBJ databases">
        <authorList>
            <person name="Kjaerup R.B."/>
            <person name="Dalgaard T.S."/>
            <person name="Juul-Madsen H.R."/>
        </authorList>
    </citation>
    <scope>NUCLEOTIDE SEQUENCE [LARGE SCALE GENOMIC DNA]</scope>
    <source>
        <strain evidence="4 5">DSM 45577</strain>
    </source>
</reference>
<keyword evidence="2" id="KW-0378">Hydrolase</keyword>
<dbReference type="SUPFAM" id="SSF54637">
    <property type="entry name" value="Thioesterase/thiol ester dehydrase-isomerase"/>
    <property type="match status" value="1"/>
</dbReference>
<dbReference type="Gene3D" id="3.10.129.10">
    <property type="entry name" value="Hotdog Thioesterase"/>
    <property type="match status" value="1"/>
</dbReference>
<comment type="similarity">
    <text evidence="1">Belongs to the thioesterase PaaI family.</text>
</comment>
<proteinExistence type="inferred from homology"/>
<dbReference type="EMBL" id="FMIA01000002">
    <property type="protein sequence ID" value="SCL54546.1"/>
    <property type="molecule type" value="Genomic_DNA"/>
</dbReference>
<feature type="domain" description="Thioesterase" evidence="3">
    <location>
        <begin position="47"/>
        <end position="120"/>
    </location>
</feature>
<evidence type="ECO:0000256" key="1">
    <source>
        <dbReference type="ARBA" id="ARBA00008324"/>
    </source>
</evidence>
<name>A0A1C6UKG2_9ACTN</name>
<protein>
    <submittedName>
        <fullName evidence="4">Uncharacterized domain 1-containing protein</fullName>
    </submittedName>
</protein>
<organism evidence="4 5">
    <name type="scientific">Micromonospora yangpuensis</name>
    <dbReference type="NCBI Taxonomy" id="683228"/>
    <lineage>
        <taxon>Bacteria</taxon>
        <taxon>Bacillati</taxon>
        <taxon>Actinomycetota</taxon>
        <taxon>Actinomycetes</taxon>
        <taxon>Micromonosporales</taxon>
        <taxon>Micromonosporaceae</taxon>
        <taxon>Micromonospora</taxon>
    </lineage>
</organism>
<dbReference type="RefSeq" id="WP_091437048.1">
    <property type="nucleotide sequence ID" value="NZ_BMMJ01000009.1"/>
</dbReference>
<gene>
    <name evidence="4" type="ORF">GA0070617_2694</name>
</gene>
<dbReference type="CDD" id="cd03443">
    <property type="entry name" value="PaaI_thioesterase"/>
    <property type="match status" value="1"/>
</dbReference>
<dbReference type="Proteomes" id="UP000198937">
    <property type="component" value="Unassembled WGS sequence"/>
</dbReference>
<dbReference type="STRING" id="683228.GA0070617_2694"/>
<dbReference type="NCBIfam" id="TIGR00369">
    <property type="entry name" value="unchar_dom_1"/>
    <property type="match status" value="1"/>
</dbReference>
<dbReference type="InterPro" id="IPR029069">
    <property type="entry name" value="HotDog_dom_sf"/>
</dbReference>
<evidence type="ECO:0000313" key="5">
    <source>
        <dbReference type="Proteomes" id="UP000198937"/>
    </source>
</evidence>
<keyword evidence="5" id="KW-1185">Reference proteome</keyword>
<evidence type="ECO:0000256" key="2">
    <source>
        <dbReference type="ARBA" id="ARBA00022801"/>
    </source>
</evidence>
<evidence type="ECO:0000259" key="3">
    <source>
        <dbReference type="Pfam" id="PF03061"/>
    </source>
</evidence>